<evidence type="ECO:0000313" key="9">
    <source>
        <dbReference type="EMBL" id="KAB1442938.1"/>
    </source>
</evidence>
<feature type="transmembrane region" description="Helical" evidence="6">
    <location>
        <begin position="59"/>
        <end position="82"/>
    </location>
</feature>
<feature type="transmembrane region" description="Helical" evidence="6">
    <location>
        <begin position="124"/>
        <end position="144"/>
    </location>
</feature>
<feature type="transmembrane region" description="Helical" evidence="6">
    <location>
        <begin position="319"/>
        <end position="341"/>
    </location>
</feature>
<protein>
    <submittedName>
        <fullName evidence="9">NADH-quinone oxidoreductase subunit L</fullName>
    </submittedName>
</protein>
<feature type="transmembrane region" description="Helical" evidence="6">
    <location>
        <begin position="218"/>
        <end position="237"/>
    </location>
</feature>
<evidence type="ECO:0000256" key="2">
    <source>
        <dbReference type="ARBA" id="ARBA00022692"/>
    </source>
</evidence>
<evidence type="ECO:0000256" key="4">
    <source>
        <dbReference type="ARBA" id="ARBA00023136"/>
    </source>
</evidence>
<feature type="transmembrane region" description="Helical" evidence="6">
    <location>
        <begin position="449"/>
        <end position="469"/>
    </location>
</feature>
<evidence type="ECO:0000259" key="8">
    <source>
        <dbReference type="Pfam" id="PF00662"/>
    </source>
</evidence>
<feature type="transmembrane region" description="Helical" evidence="6">
    <location>
        <begin position="29"/>
        <end position="47"/>
    </location>
</feature>
<feature type="transmembrane region" description="Helical" evidence="6">
    <location>
        <begin position="374"/>
        <end position="397"/>
    </location>
</feature>
<dbReference type="PANTHER" id="PTHR43373">
    <property type="entry name" value="NA(+)/H(+) ANTIPORTER SUBUNIT"/>
    <property type="match status" value="1"/>
</dbReference>
<evidence type="ECO:0000256" key="5">
    <source>
        <dbReference type="RuleBase" id="RU000320"/>
    </source>
</evidence>
<dbReference type="InterPro" id="IPR001750">
    <property type="entry name" value="ND/Mrp_TM"/>
</dbReference>
<dbReference type="EMBL" id="WAIE01000001">
    <property type="protein sequence ID" value="KAB1442938.1"/>
    <property type="molecule type" value="Genomic_DNA"/>
</dbReference>
<sequence length="633" mass="67399">MSNLLLLLIVLPVAAGIACYYLRSNSLRTAIVTVTGAVLAAASLGLLQQGPFTYQPGSFLGIGWGGIVTVLDFALLFVVLYFGFKLQNLLIKLFTVAQIVLLAFFEMFMVEHGAGGPALAADNLSIIMVLVISIVGSLICIFGLPYMKEHEEHLKLKKSRQPQFFLYLVLFLGAMNGLVLANNILWLYFFFEVTTFCSFMLIGHDGTEIAVKNATRALWMNSLGGLAFLVGMVWAYAQTGTLDISVMLAAGPASGALLVAVGFLCLAGFVKAAQLPFQSWLLGAMVAPTPVSALLHSSTMVKAGVYIVLRFAPMFQGTFVSDGIALCGAFTFLACAALAIGQSNGKKILAYSTISNLGLIIACAGLNTPLAISAAILLIIFHAVSKSLLFLCVGTIEQKIGSRDIEDMRELFKTMPRTAGIAIVGILTMLLPPFGVLLCKWMAIEAASGHLFVVVMMALASALTVVYWARWAGLMMGGHKIGGPMERQPVFIKLPLVLLCLGAMVFAFLAPIIYSELLAPLMSTAAMTVEGGIIATATGGFAIYPVFLLVGVGSLFALNRAMRSRDVRMVTPYVAGADVSGEDEGAFNGPMDTAVPYAASNYYLGEFFAEGRLTLWINIAAIGLIVLMMGGAL</sequence>
<evidence type="ECO:0000259" key="7">
    <source>
        <dbReference type="Pfam" id="PF00361"/>
    </source>
</evidence>
<accession>A0A6N6N575</accession>
<dbReference type="Pfam" id="PF00361">
    <property type="entry name" value="Proton_antipo_M"/>
    <property type="match status" value="1"/>
</dbReference>
<keyword evidence="4 6" id="KW-0472">Membrane</keyword>
<feature type="transmembrane region" description="Helical" evidence="6">
    <location>
        <begin position="281"/>
        <end position="299"/>
    </location>
</feature>
<dbReference type="InterPro" id="IPR050616">
    <property type="entry name" value="CPA3_Na-H_Antiporter_A"/>
</dbReference>
<dbReference type="OrthoDB" id="9805769at2"/>
<feature type="transmembrane region" description="Helical" evidence="6">
    <location>
        <begin position="249"/>
        <end position="269"/>
    </location>
</feature>
<dbReference type="Pfam" id="PF00662">
    <property type="entry name" value="Proton_antipo_N"/>
    <property type="match status" value="1"/>
</dbReference>
<feature type="transmembrane region" description="Helical" evidence="6">
    <location>
        <begin position="613"/>
        <end position="632"/>
    </location>
</feature>
<keyword evidence="3 6" id="KW-1133">Transmembrane helix</keyword>
<feature type="transmembrane region" description="Helical" evidence="6">
    <location>
        <begin position="164"/>
        <end position="181"/>
    </location>
</feature>
<feature type="transmembrane region" description="Helical" evidence="6">
    <location>
        <begin position="418"/>
        <end position="443"/>
    </location>
</feature>
<feature type="transmembrane region" description="Helical" evidence="6">
    <location>
        <begin position="533"/>
        <end position="558"/>
    </location>
</feature>
<dbReference type="Proteomes" id="UP000438699">
    <property type="component" value="Unassembled WGS sequence"/>
</dbReference>
<feature type="domain" description="NADH-Ubiquinone oxidoreductase (complex I) chain 5 N-terminal" evidence="8">
    <location>
        <begin position="119"/>
        <end position="153"/>
    </location>
</feature>
<feature type="transmembrane region" description="Helical" evidence="6">
    <location>
        <begin position="89"/>
        <end position="109"/>
    </location>
</feature>
<feature type="transmembrane region" description="Helical" evidence="6">
    <location>
        <begin position="348"/>
        <end position="368"/>
    </location>
</feature>
<feature type="transmembrane region" description="Helical" evidence="6">
    <location>
        <begin position="6"/>
        <end position="22"/>
    </location>
</feature>
<reference evidence="9 10" key="1">
    <citation type="journal article" date="2017" name="Int. J. Syst. Evol. Microbiol.">
        <title>Desulfovibrio senegalensis sp. nov., a mesophilic sulfate reducer isolated from marine sediment.</title>
        <authorList>
            <person name="Thioye A."/>
            <person name="Gam Z.B.A."/>
            <person name="Mbengue M."/>
            <person name="Cayol J.L."/>
            <person name="Joseph-Bartoli M."/>
            <person name="Toure-Kane C."/>
            <person name="Labat M."/>
        </authorList>
    </citation>
    <scope>NUCLEOTIDE SEQUENCE [LARGE SCALE GENOMIC DNA]</scope>
    <source>
        <strain evidence="9 10">DSM 101509</strain>
    </source>
</reference>
<evidence type="ECO:0000313" key="10">
    <source>
        <dbReference type="Proteomes" id="UP000438699"/>
    </source>
</evidence>
<gene>
    <name evidence="9" type="ORF">F8A88_01300</name>
</gene>
<evidence type="ECO:0000256" key="1">
    <source>
        <dbReference type="ARBA" id="ARBA00004127"/>
    </source>
</evidence>
<evidence type="ECO:0000256" key="3">
    <source>
        <dbReference type="ARBA" id="ARBA00022989"/>
    </source>
</evidence>
<dbReference type="GO" id="GO:0016020">
    <property type="term" value="C:membrane"/>
    <property type="evidence" value="ECO:0007669"/>
    <property type="project" value="UniProtKB-SubCell"/>
</dbReference>
<feature type="domain" description="NADH:quinone oxidoreductase/Mrp antiporter transmembrane" evidence="7">
    <location>
        <begin position="181"/>
        <end position="463"/>
    </location>
</feature>
<dbReference type="GO" id="GO:0012505">
    <property type="term" value="C:endomembrane system"/>
    <property type="evidence" value="ECO:0007669"/>
    <property type="project" value="UniProtKB-SubCell"/>
</dbReference>
<comment type="caution">
    <text evidence="9">The sequence shown here is derived from an EMBL/GenBank/DDBJ whole genome shotgun (WGS) entry which is preliminary data.</text>
</comment>
<proteinExistence type="predicted"/>
<feature type="transmembrane region" description="Helical" evidence="6">
    <location>
        <begin position="187"/>
        <end position="206"/>
    </location>
</feature>
<dbReference type="RefSeq" id="WP_151149128.1">
    <property type="nucleotide sequence ID" value="NZ_WAIE01000001.1"/>
</dbReference>
<dbReference type="PRINTS" id="PR01434">
    <property type="entry name" value="NADHDHGNASE5"/>
</dbReference>
<comment type="subcellular location">
    <subcellularLocation>
        <location evidence="1">Endomembrane system</location>
        <topology evidence="1">Multi-pass membrane protein</topology>
    </subcellularLocation>
    <subcellularLocation>
        <location evidence="5">Membrane</location>
        <topology evidence="5">Multi-pass membrane protein</topology>
    </subcellularLocation>
</comment>
<organism evidence="9 10">
    <name type="scientific">Pseudodesulfovibrio senegalensis</name>
    <dbReference type="NCBI Taxonomy" id="1721087"/>
    <lineage>
        <taxon>Bacteria</taxon>
        <taxon>Pseudomonadati</taxon>
        <taxon>Thermodesulfobacteriota</taxon>
        <taxon>Desulfovibrionia</taxon>
        <taxon>Desulfovibrionales</taxon>
        <taxon>Desulfovibrionaceae</taxon>
    </lineage>
</organism>
<feature type="transmembrane region" description="Helical" evidence="6">
    <location>
        <begin position="490"/>
        <end position="513"/>
    </location>
</feature>
<keyword evidence="10" id="KW-1185">Reference proteome</keyword>
<keyword evidence="2 5" id="KW-0812">Transmembrane</keyword>
<dbReference type="PANTHER" id="PTHR43373:SF1">
    <property type="entry name" value="NA(+)_H(+) ANTIPORTER SUBUNIT A"/>
    <property type="match status" value="1"/>
</dbReference>
<dbReference type="AlphaFoldDB" id="A0A6N6N575"/>
<name>A0A6N6N575_9BACT</name>
<dbReference type="InterPro" id="IPR001516">
    <property type="entry name" value="Proton_antipo_N"/>
</dbReference>
<evidence type="ECO:0000256" key="6">
    <source>
        <dbReference type="SAM" id="Phobius"/>
    </source>
</evidence>